<organism evidence="1 2">
    <name type="scientific">Abyssobacteria bacterium (strain SURF_5)</name>
    <dbReference type="NCBI Taxonomy" id="2093360"/>
    <lineage>
        <taxon>Bacteria</taxon>
        <taxon>Pseudomonadati</taxon>
        <taxon>Candidatus Hydrogenedentota</taxon>
        <taxon>Candidatus Abyssobacteria</taxon>
    </lineage>
</organism>
<evidence type="ECO:0000313" key="2">
    <source>
        <dbReference type="Proteomes" id="UP000265882"/>
    </source>
</evidence>
<evidence type="ECO:0000313" key="1">
    <source>
        <dbReference type="EMBL" id="RJP16039.1"/>
    </source>
</evidence>
<dbReference type="AlphaFoldDB" id="A0A3A4N8E6"/>
<comment type="caution">
    <text evidence="1">The sequence shown here is derived from an EMBL/GenBank/DDBJ whole genome shotgun (WGS) entry which is preliminary data.</text>
</comment>
<sequence>MNRKGAEDAEAAKEASSNSMFFSANSAPLRLRKTRKVVFAPFSSLLIPSRILSFQNGLTVRTYSEKTFEEDFTLISLMRHFSKEPKPFPLDRIVQL</sequence>
<accession>A0A3A4N8E6</accession>
<proteinExistence type="predicted"/>
<protein>
    <submittedName>
        <fullName evidence="1">Uncharacterized protein</fullName>
    </submittedName>
</protein>
<name>A0A3A4N8E6_ABYX5</name>
<gene>
    <name evidence="1" type="ORF">C4520_18650</name>
</gene>
<dbReference type="Proteomes" id="UP000265882">
    <property type="component" value="Unassembled WGS sequence"/>
</dbReference>
<dbReference type="EMBL" id="QZKU01000128">
    <property type="protein sequence ID" value="RJP16039.1"/>
    <property type="molecule type" value="Genomic_DNA"/>
</dbReference>
<reference evidence="1 2" key="1">
    <citation type="journal article" date="2017" name="ISME J.">
        <title>Energy and carbon metabolisms in a deep terrestrial subsurface fluid microbial community.</title>
        <authorList>
            <person name="Momper L."/>
            <person name="Jungbluth S.P."/>
            <person name="Lee M.D."/>
            <person name="Amend J.P."/>
        </authorList>
    </citation>
    <scope>NUCLEOTIDE SEQUENCE [LARGE SCALE GENOMIC DNA]</scope>
    <source>
        <strain evidence="1">SURF_5</strain>
    </source>
</reference>